<dbReference type="Proteomes" id="UP000062043">
    <property type="component" value="Chromosome"/>
</dbReference>
<gene>
    <name evidence="3" type="ORF">X802_02835</name>
</gene>
<dbReference type="STRING" id="1432656.X802_02835"/>
<dbReference type="Pfam" id="PF17884">
    <property type="entry name" value="DUF5591"/>
    <property type="match status" value="1"/>
</dbReference>
<proteinExistence type="predicted"/>
<protein>
    <recommendedName>
        <fullName evidence="2">DUF5591 domain-containing protein</fullName>
    </recommendedName>
</protein>
<dbReference type="SUPFAM" id="SSF52141">
    <property type="entry name" value="Uracil-DNA glycosylase-like"/>
    <property type="match status" value="1"/>
</dbReference>
<keyword evidence="1" id="KW-0819">tRNA processing</keyword>
<dbReference type="RefSeq" id="WP_062370796.1">
    <property type="nucleotide sequence ID" value="NZ_CP007140.1"/>
</dbReference>
<evidence type="ECO:0000256" key="1">
    <source>
        <dbReference type="ARBA" id="ARBA00022694"/>
    </source>
</evidence>
<dbReference type="EMBL" id="CP007140">
    <property type="protein sequence ID" value="AJC72673.1"/>
    <property type="molecule type" value="Genomic_DNA"/>
</dbReference>
<dbReference type="GO" id="GO:0008033">
    <property type="term" value="P:tRNA processing"/>
    <property type="evidence" value="ECO:0007669"/>
    <property type="project" value="UniProtKB-KW"/>
</dbReference>
<dbReference type="KEGG" id="tgy:X802_02835"/>
<evidence type="ECO:0000259" key="2">
    <source>
        <dbReference type="Pfam" id="PF17884"/>
    </source>
</evidence>
<dbReference type="Gene3D" id="3.40.50.10630">
    <property type="entry name" value="Uracil-DNA glycosylase-like"/>
    <property type="match status" value="1"/>
</dbReference>
<sequence>MNRNELYVESSKHGKGVKILPELCAYTPREVYELLERNERIHSWFSIIENQYIPPNSKKILLLYPCSTVKPFWESRAYKALFNTLSKLSHRDLIHLVTVSEPFGVIPEEFYGMKGDGYNWKDEWYDVPGLFEWWVRKHKLPYEEEFLEQSINILAKNVAKYLEKTKSHYKAKIAFVRTYSSSLKLKKDHTHRRIIEKASALSGVKVKLLPPKRLIARIVKKHGRFAWDMYGIAHPEAQEYLRYYLKKTIEQVINHE</sequence>
<reference evidence="3 4" key="1">
    <citation type="submission" date="2014-01" db="EMBL/GenBank/DDBJ databases">
        <title>Genome sequencing of Thermococcus guaymasensis.</title>
        <authorList>
            <person name="Zhang X."/>
            <person name="Alvare G."/>
            <person name="Fristensky B."/>
            <person name="Chen L."/>
            <person name="Suen T."/>
            <person name="Chen Q."/>
            <person name="Ma K."/>
        </authorList>
    </citation>
    <scope>NUCLEOTIDE SEQUENCE [LARGE SCALE GENOMIC DNA]</scope>
    <source>
        <strain evidence="3 4">DSM 11113</strain>
    </source>
</reference>
<name>A0A0X1KN36_9EURY</name>
<keyword evidence="4" id="KW-1185">Reference proteome</keyword>
<dbReference type="GeneID" id="27134590"/>
<organism evidence="3 4">
    <name type="scientific">Thermococcus guaymasensis DSM 11113</name>
    <dbReference type="NCBI Taxonomy" id="1432656"/>
    <lineage>
        <taxon>Archaea</taxon>
        <taxon>Methanobacteriati</taxon>
        <taxon>Methanobacteriota</taxon>
        <taxon>Thermococci</taxon>
        <taxon>Thermococcales</taxon>
        <taxon>Thermococcaceae</taxon>
        <taxon>Thermococcus</taxon>
    </lineage>
</organism>
<dbReference type="InterPro" id="IPR036895">
    <property type="entry name" value="Uracil-DNA_glycosylase-like_sf"/>
</dbReference>
<evidence type="ECO:0000313" key="4">
    <source>
        <dbReference type="Proteomes" id="UP000062043"/>
    </source>
</evidence>
<dbReference type="InterPro" id="IPR040777">
    <property type="entry name" value="DUF5591"/>
</dbReference>
<accession>A0A0X1KN36</accession>
<evidence type="ECO:0000313" key="3">
    <source>
        <dbReference type="EMBL" id="AJC72673.1"/>
    </source>
</evidence>
<feature type="domain" description="DUF5591" evidence="2">
    <location>
        <begin position="42"/>
        <end position="112"/>
    </location>
</feature>
<dbReference type="OrthoDB" id="6871at2157"/>
<dbReference type="PATRIC" id="fig|1432656.3.peg.547"/>
<dbReference type="AlphaFoldDB" id="A0A0X1KN36"/>